<feature type="region of interest" description="Disordered" evidence="6">
    <location>
        <begin position="348"/>
        <end position="432"/>
    </location>
</feature>
<feature type="compositionally biased region" description="Polar residues" evidence="6">
    <location>
        <begin position="408"/>
        <end position="432"/>
    </location>
</feature>
<evidence type="ECO:0000256" key="2">
    <source>
        <dbReference type="ARBA" id="ARBA00022737"/>
    </source>
</evidence>
<dbReference type="PROSITE" id="PS50119">
    <property type="entry name" value="ZF_BBOX"/>
    <property type="match status" value="1"/>
</dbReference>
<evidence type="ECO:0000313" key="9">
    <source>
        <dbReference type="EnsemblPlants" id="KQL27760"/>
    </source>
</evidence>
<dbReference type="GO" id="GO:0006355">
    <property type="term" value="P:regulation of DNA-templated transcription"/>
    <property type="evidence" value="ECO:0007669"/>
    <property type="project" value="UniProtKB-ARBA"/>
</dbReference>
<evidence type="ECO:0000256" key="1">
    <source>
        <dbReference type="ARBA" id="ARBA00004123"/>
    </source>
</evidence>
<evidence type="ECO:0000256" key="4">
    <source>
        <dbReference type="PROSITE-ProRule" id="PRU00024"/>
    </source>
</evidence>
<evidence type="ECO:0000256" key="6">
    <source>
        <dbReference type="SAM" id="MobiDB-lite"/>
    </source>
</evidence>
<dbReference type="eggNOG" id="ENOG502RRQH">
    <property type="taxonomic scope" value="Eukaryota"/>
</dbReference>
<dbReference type="PANTHER" id="PTHR31717:SF130">
    <property type="entry name" value="OS06G0103000 PROTEIN"/>
    <property type="match status" value="1"/>
</dbReference>
<keyword evidence="10" id="KW-1185">Reference proteome</keyword>
<evidence type="ECO:0000259" key="7">
    <source>
        <dbReference type="PROSITE" id="PS50119"/>
    </source>
</evidence>
<dbReference type="HOGENOM" id="CLU_028225_5_0_1"/>
<feature type="compositionally biased region" description="Basic residues" evidence="6">
    <location>
        <begin position="373"/>
        <end position="383"/>
    </location>
</feature>
<feature type="compositionally biased region" description="Basic and acidic residues" evidence="6">
    <location>
        <begin position="358"/>
        <end position="372"/>
    </location>
</feature>
<dbReference type="STRING" id="4555.K3YY63"/>
<dbReference type="AlphaFoldDB" id="K3YY63"/>
<keyword evidence="4" id="KW-0862">Zinc</keyword>
<feature type="domain" description="CCT" evidence="8">
    <location>
        <begin position="366"/>
        <end position="408"/>
    </location>
</feature>
<keyword evidence="3 5" id="KW-0539">Nucleus</keyword>
<reference evidence="10" key="1">
    <citation type="journal article" date="2012" name="Nat. Biotechnol.">
        <title>Reference genome sequence of the model plant Setaria.</title>
        <authorList>
            <person name="Bennetzen J.L."/>
            <person name="Schmutz J."/>
            <person name="Wang H."/>
            <person name="Percifield R."/>
            <person name="Hawkins J."/>
            <person name="Pontaroli A.C."/>
            <person name="Estep M."/>
            <person name="Feng L."/>
            <person name="Vaughn J.N."/>
            <person name="Grimwood J."/>
            <person name="Jenkins J."/>
            <person name="Barry K."/>
            <person name="Lindquist E."/>
            <person name="Hellsten U."/>
            <person name="Deshpande S."/>
            <person name="Wang X."/>
            <person name="Wu X."/>
            <person name="Mitros T."/>
            <person name="Triplett J."/>
            <person name="Yang X."/>
            <person name="Ye C.Y."/>
            <person name="Mauro-Herrera M."/>
            <person name="Wang L."/>
            <person name="Li P."/>
            <person name="Sharma M."/>
            <person name="Sharma R."/>
            <person name="Ronald P.C."/>
            <person name="Panaud O."/>
            <person name="Kellogg E.A."/>
            <person name="Brutnell T.P."/>
            <person name="Doust A.N."/>
            <person name="Tuskan G.A."/>
            <person name="Rokhsar D."/>
            <person name="Devos K.M."/>
        </authorList>
    </citation>
    <scope>NUCLEOTIDE SEQUENCE [LARGE SCALE GENOMIC DNA]</scope>
    <source>
        <strain evidence="10">cv. Yugu1</strain>
    </source>
</reference>
<comment type="subcellular location">
    <subcellularLocation>
        <location evidence="1 5">Nucleus</location>
    </subcellularLocation>
</comment>
<evidence type="ECO:0008006" key="11">
    <source>
        <dbReference type="Google" id="ProtNLM"/>
    </source>
</evidence>
<reference evidence="9" key="2">
    <citation type="submission" date="2018-08" db="UniProtKB">
        <authorList>
            <consortium name="EnsemblPlants"/>
        </authorList>
    </citation>
    <scope>IDENTIFICATION</scope>
    <source>
        <strain evidence="9">Yugu1</strain>
    </source>
</reference>
<dbReference type="Pfam" id="PF06203">
    <property type="entry name" value="CCT"/>
    <property type="match status" value="1"/>
</dbReference>
<dbReference type="GO" id="GO:0008270">
    <property type="term" value="F:zinc ion binding"/>
    <property type="evidence" value="ECO:0007669"/>
    <property type="project" value="UniProtKB-KW"/>
</dbReference>
<sequence>MDGAGADDDEAPCAYCSVQRALLHCAQHRARLCLPCDLRVHAAAAPAHERAPLCDACHAAPAAALCGDHQASLCAPCARAAGCDAGRHATRPARAYTGVPAVEELARILSGDTTPPPPPSAAALPEPADTSWIPDLINIELLPDLTSTSSWRDGNASTELLPGSLIETGGSFEGQIAGSSAAALPPTGDGDELFMQQDWPNLSDAGLDDFNFFIAQDSNLTNSFNSMGHREGALELQASPPLGYDHPLIASCSEPIIASTDAVLESLASNNAAYHQQQFSSVLTASSSNNNVGFSSELHPRGNMFYASRGGMPMLPRRDELPSRHLGLEVKPYQDQDAVALQASSIMAEQPSSQGMEARTKQQEKRQEAKQRYKDKKKNRRFGKQIMYVSRKVRADTRNRVKGRFAKASSSSWHASGDQQSTQHGDDQPTNS</sequence>
<evidence type="ECO:0000256" key="3">
    <source>
        <dbReference type="ARBA" id="ARBA00023242"/>
    </source>
</evidence>
<dbReference type="InterPro" id="IPR000315">
    <property type="entry name" value="Znf_B-box"/>
</dbReference>
<keyword evidence="2" id="KW-0677">Repeat</keyword>
<dbReference type="PANTHER" id="PTHR31717">
    <property type="entry name" value="ZINC FINGER PROTEIN CONSTANS-LIKE 10"/>
    <property type="match status" value="1"/>
</dbReference>
<organism evidence="9 10">
    <name type="scientific">Setaria italica</name>
    <name type="common">Foxtail millet</name>
    <name type="synonym">Panicum italicum</name>
    <dbReference type="NCBI Taxonomy" id="4555"/>
    <lineage>
        <taxon>Eukaryota</taxon>
        <taxon>Viridiplantae</taxon>
        <taxon>Streptophyta</taxon>
        <taxon>Embryophyta</taxon>
        <taxon>Tracheophyta</taxon>
        <taxon>Spermatophyta</taxon>
        <taxon>Magnoliopsida</taxon>
        <taxon>Liliopsida</taxon>
        <taxon>Poales</taxon>
        <taxon>Poaceae</taxon>
        <taxon>PACMAD clade</taxon>
        <taxon>Panicoideae</taxon>
        <taxon>Panicodae</taxon>
        <taxon>Paniceae</taxon>
        <taxon>Cenchrinae</taxon>
        <taxon>Setaria</taxon>
    </lineage>
</organism>
<keyword evidence="4" id="KW-0479">Metal-binding</keyword>
<dbReference type="Gramene" id="KQL27760">
    <property type="protein sequence ID" value="KQL27760"/>
    <property type="gene ID" value="SETIT_019213mg"/>
</dbReference>
<protein>
    <recommendedName>
        <fullName evidence="11">CCT domain-containing protein</fullName>
    </recommendedName>
</protein>
<evidence type="ECO:0000313" key="10">
    <source>
        <dbReference type="Proteomes" id="UP000004995"/>
    </source>
</evidence>
<dbReference type="GO" id="GO:0005634">
    <property type="term" value="C:nucleus"/>
    <property type="evidence" value="ECO:0007669"/>
    <property type="project" value="UniProtKB-SubCell"/>
</dbReference>
<dbReference type="EnsemblPlants" id="KQL27760">
    <property type="protein sequence ID" value="KQL27760"/>
    <property type="gene ID" value="SETIT_019213mg"/>
</dbReference>
<feature type="domain" description="B box-type" evidence="7">
    <location>
        <begin position="8"/>
        <end position="53"/>
    </location>
</feature>
<evidence type="ECO:0000256" key="5">
    <source>
        <dbReference type="PROSITE-ProRule" id="PRU00357"/>
    </source>
</evidence>
<dbReference type="OMA" id="DDEAPCA"/>
<dbReference type="InParanoid" id="K3YY63"/>
<proteinExistence type="predicted"/>
<evidence type="ECO:0000259" key="8">
    <source>
        <dbReference type="PROSITE" id="PS51017"/>
    </source>
</evidence>
<dbReference type="PROSITE" id="PS51017">
    <property type="entry name" value="CCT"/>
    <property type="match status" value="1"/>
</dbReference>
<dbReference type="InterPro" id="IPR010402">
    <property type="entry name" value="CCT_domain"/>
</dbReference>
<accession>K3YY63</accession>
<dbReference type="Proteomes" id="UP000004995">
    <property type="component" value="Unassembled WGS sequence"/>
</dbReference>
<dbReference type="EMBL" id="AGNK02000009">
    <property type="status" value="NOT_ANNOTATED_CDS"/>
    <property type="molecule type" value="Genomic_DNA"/>
</dbReference>
<name>K3YY63_SETIT</name>
<keyword evidence="4" id="KW-0863">Zinc-finger</keyword>